<keyword evidence="2" id="KW-1185">Reference proteome</keyword>
<dbReference type="Proteomes" id="UP000827976">
    <property type="component" value="Chromosome 17"/>
</dbReference>
<protein>
    <submittedName>
        <fullName evidence="1">Multi-copper polyphenol oxidoreductase protein</fullName>
    </submittedName>
</protein>
<proteinExistence type="predicted"/>
<gene>
    <name evidence="1" type="ORF">IHE45_17G082300</name>
</gene>
<comment type="caution">
    <text evidence="1">The sequence shown here is derived from an EMBL/GenBank/DDBJ whole genome shotgun (WGS) entry which is preliminary data.</text>
</comment>
<name>A0ACB7UDG0_DIOAL</name>
<reference evidence="2" key="1">
    <citation type="journal article" date="2022" name="Nat. Commun.">
        <title>Chromosome evolution and the genetic basis of agronomically important traits in greater yam.</title>
        <authorList>
            <person name="Bredeson J.V."/>
            <person name="Lyons J.B."/>
            <person name="Oniyinde I.O."/>
            <person name="Okereke N.R."/>
            <person name="Kolade O."/>
            <person name="Nnabue I."/>
            <person name="Nwadili C.O."/>
            <person name="Hribova E."/>
            <person name="Parker M."/>
            <person name="Nwogha J."/>
            <person name="Shu S."/>
            <person name="Carlson J."/>
            <person name="Kariba R."/>
            <person name="Muthemba S."/>
            <person name="Knop K."/>
            <person name="Barton G.J."/>
            <person name="Sherwood A.V."/>
            <person name="Lopez-Montes A."/>
            <person name="Asiedu R."/>
            <person name="Jamnadass R."/>
            <person name="Muchugi A."/>
            <person name="Goodstein D."/>
            <person name="Egesi C.N."/>
            <person name="Featherston J."/>
            <person name="Asfaw A."/>
            <person name="Simpson G.G."/>
            <person name="Dolezel J."/>
            <person name="Hendre P.S."/>
            <person name="Van Deynze A."/>
            <person name="Kumar P.L."/>
            <person name="Obidiegwu J.E."/>
            <person name="Bhattacharjee R."/>
            <person name="Rokhsar D.S."/>
        </authorList>
    </citation>
    <scope>NUCLEOTIDE SEQUENCE [LARGE SCALE GENOMIC DNA]</scope>
    <source>
        <strain evidence="2">cv. TDa95/00328</strain>
    </source>
</reference>
<evidence type="ECO:0000313" key="1">
    <source>
        <dbReference type="EMBL" id="KAH7658352.1"/>
    </source>
</evidence>
<dbReference type="EMBL" id="CM037027">
    <property type="protein sequence ID" value="KAH7658352.1"/>
    <property type="molecule type" value="Genomic_DNA"/>
</dbReference>
<organism evidence="1 2">
    <name type="scientific">Dioscorea alata</name>
    <name type="common">Purple yam</name>
    <dbReference type="NCBI Taxonomy" id="55571"/>
    <lineage>
        <taxon>Eukaryota</taxon>
        <taxon>Viridiplantae</taxon>
        <taxon>Streptophyta</taxon>
        <taxon>Embryophyta</taxon>
        <taxon>Tracheophyta</taxon>
        <taxon>Spermatophyta</taxon>
        <taxon>Magnoliopsida</taxon>
        <taxon>Liliopsida</taxon>
        <taxon>Dioscoreales</taxon>
        <taxon>Dioscoreaceae</taxon>
        <taxon>Dioscorea</taxon>
    </lineage>
</organism>
<sequence length="258" mass="27947">MPSGAKKRKAAKKKKEMAVPHQPDSPTDRPHGNGERESGSEEEGERAMESHGVDGSENGAGEENREEIKEVMGSGEAEDVAVEAVEVVEVVEVKEKVEEKLEPEKEEEEDGQIVAVPIVQVSSVNEEVVEAIEGLAEEADAAVEAVVLKEMVEKTAAKEREEVIVVAVPEKISEQPSESGERLAEKISEPPMESPEDTPVAVPEKIGERPSDSDERLPETKSREIPGTAEADPAPLVAHRATLWNCCGLLEVFFGSQR</sequence>
<evidence type="ECO:0000313" key="2">
    <source>
        <dbReference type="Proteomes" id="UP000827976"/>
    </source>
</evidence>
<accession>A0ACB7UDG0</accession>